<organism evidence="3 4">
    <name type="scientific">Cohnella soli</name>
    <dbReference type="NCBI Taxonomy" id="425005"/>
    <lineage>
        <taxon>Bacteria</taxon>
        <taxon>Bacillati</taxon>
        <taxon>Bacillota</taxon>
        <taxon>Bacilli</taxon>
        <taxon>Bacillales</taxon>
        <taxon>Paenibacillaceae</taxon>
        <taxon>Cohnella</taxon>
    </lineage>
</organism>
<evidence type="ECO:0000259" key="2">
    <source>
        <dbReference type="PROSITE" id="PS51272"/>
    </source>
</evidence>
<dbReference type="Proteomes" id="UP001596113">
    <property type="component" value="Unassembled WGS sequence"/>
</dbReference>
<dbReference type="InterPro" id="IPR013783">
    <property type="entry name" value="Ig-like_fold"/>
</dbReference>
<dbReference type="PANTHER" id="PTHR43308">
    <property type="entry name" value="OUTER MEMBRANE PROTEIN ALPHA-RELATED"/>
    <property type="match status" value="1"/>
</dbReference>
<evidence type="ECO:0000313" key="3">
    <source>
        <dbReference type="EMBL" id="MFC5407073.1"/>
    </source>
</evidence>
<evidence type="ECO:0000256" key="1">
    <source>
        <dbReference type="SAM" id="SignalP"/>
    </source>
</evidence>
<dbReference type="Pfam" id="PF00395">
    <property type="entry name" value="SLH"/>
    <property type="match status" value="3"/>
</dbReference>
<protein>
    <submittedName>
        <fullName evidence="3">S-layer homology domain-containing protein</fullName>
    </submittedName>
</protein>
<dbReference type="PANTHER" id="PTHR43308:SF5">
    <property type="entry name" value="S-LAYER PROTEIN _ PEPTIDOGLYCAN ENDO-BETA-N-ACETYLGLUCOSAMINIDASE"/>
    <property type="match status" value="1"/>
</dbReference>
<name>A0ABW0I3C4_9BACL</name>
<sequence length="573" mass="61710">MKAARKMFILLLAFLLMNGAIGPIKNANAAQINRFTLNDLETFSQASYLIAGKTYYPAFDSDAAFGTSMEGVQLEYTTNNGATWLSLPITQENGFFRKIFSLPIDPGLVSAKFRISAYFDPLIGSKTFSSKTIGPYPIMQPGDPSDLTATSSDDGIVTLRWQDNSNMESYYRITRAGPDGNKTFTVENTMDNIGPLTYVDKQTDKKKSTIYVYSVTPVIDKYNLPQDLRPGVIWAIVKTKVPISLADQIKIYSNLNVVIPDVVIPDLKSKIDSNTPIQKIDPFKYLVDFNLKLGDLDKKSVNDVKLNKKSVTLKPGESETLTATVMPSDAANPKMTWSSNNVGIAEVDNAGKVTAKAPGVANITVTSEMGNLKDVCIVTVLESAPTESPGMPAVDFKDLAGHKAAAEIAEAVKLGVVTGYPDGTFRPEGSVTRAEFASMIIRGLKPAEEGTPLAFKDKDKIPSWAVKPVQQAVKLGFLSGYPDGTFRPNAKVTHAEMISMVIRASGLATGNADATKFADDADIPKWAKPAVSKAEETGIIIVGGLPDGKFAPGAATTRAEAASAIVRMLKLPK</sequence>
<comment type="caution">
    <text evidence="3">The sequence shown here is derived from an EMBL/GenBank/DDBJ whole genome shotgun (WGS) entry which is preliminary data.</text>
</comment>
<dbReference type="PROSITE" id="PS51272">
    <property type="entry name" value="SLH"/>
    <property type="match status" value="3"/>
</dbReference>
<feature type="signal peptide" evidence="1">
    <location>
        <begin position="1"/>
        <end position="29"/>
    </location>
</feature>
<proteinExistence type="predicted"/>
<dbReference type="SUPFAM" id="SSF49265">
    <property type="entry name" value="Fibronectin type III"/>
    <property type="match status" value="1"/>
</dbReference>
<feature type="domain" description="SLH" evidence="2">
    <location>
        <begin position="517"/>
        <end position="573"/>
    </location>
</feature>
<feature type="chain" id="PRO_5046989597" evidence="1">
    <location>
        <begin position="30"/>
        <end position="573"/>
    </location>
</feature>
<evidence type="ECO:0000313" key="4">
    <source>
        <dbReference type="Proteomes" id="UP001596113"/>
    </source>
</evidence>
<dbReference type="SUPFAM" id="SSF49373">
    <property type="entry name" value="Invasin/intimin cell-adhesion fragments"/>
    <property type="match status" value="1"/>
</dbReference>
<dbReference type="InterPro" id="IPR008964">
    <property type="entry name" value="Invasin/intimin_cell_adhesion"/>
</dbReference>
<keyword evidence="1" id="KW-0732">Signal</keyword>
<dbReference type="EMBL" id="JBHSMI010000067">
    <property type="protein sequence ID" value="MFC5407073.1"/>
    <property type="molecule type" value="Genomic_DNA"/>
</dbReference>
<dbReference type="SMART" id="SM00635">
    <property type="entry name" value="BID_2"/>
    <property type="match status" value="1"/>
</dbReference>
<dbReference type="RefSeq" id="WP_378139405.1">
    <property type="nucleotide sequence ID" value="NZ_JBHSMI010000067.1"/>
</dbReference>
<feature type="domain" description="SLH" evidence="2">
    <location>
        <begin position="452"/>
        <end position="515"/>
    </location>
</feature>
<reference evidence="4" key="1">
    <citation type="journal article" date="2019" name="Int. J. Syst. Evol. Microbiol.">
        <title>The Global Catalogue of Microorganisms (GCM) 10K type strain sequencing project: providing services to taxonomists for standard genome sequencing and annotation.</title>
        <authorList>
            <consortium name="The Broad Institute Genomics Platform"/>
            <consortium name="The Broad Institute Genome Sequencing Center for Infectious Disease"/>
            <person name="Wu L."/>
            <person name="Ma J."/>
        </authorList>
    </citation>
    <scope>NUCLEOTIDE SEQUENCE [LARGE SCALE GENOMIC DNA]</scope>
    <source>
        <strain evidence="4">CGMCC 1.18575</strain>
    </source>
</reference>
<dbReference type="InterPro" id="IPR036116">
    <property type="entry name" value="FN3_sf"/>
</dbReference>
<dbReference type="Gene3D" id="2.60.40.1080">
    <property type="match status" value="1"/>
</dbReference>
<dbReference type="Gene3D" id="2.60.40.10">
    <property type="entry name" value="Immunoglobulins"/>
    <property type="match status" value="1"/>
</dbReference>
<dbReference type="InterPro" id="IPR003343">
    <property type="entry name" value="Big_2"/>
</dbReference>
<keyword evidence="4" id="KW-1185">Reference proteome</keyword>
<gene>
    <name evidence="3" type="ORF">ACFPOF_30470</name>
</gene>
<dbReference type="Pfam" id="PF02368">
    <property type="entry name" value="Big_2"/>
    <property type="match status" value="1"/>
</dbReference>
<dbReference type="InterPro" id="IPR051465">
    <property type="entry name" value="Cell_Envelope_Struct_Comp"/>
</dbReference>
<feature type="domain" description="SLH" evidence="2">
    <location>
        <begin position="391"/>
        <end position="451"/>
    </location>
</feature>
<accession>A0ABW0I3C4</accession>
<dbReference type="InterPro" id="IPR001119">
    <property type="entry name" value="SLH_dom"/>
</dbReference>